<evidence type="ECO:0000313" key="4">
    <source>
        <dbReference type="Proteomes" id="UP000641386"/>
    </source>
</evidence>
<protein>
    <submittedName>
        <fullName evidence="3">Transcriptional regulator</fullName>
    </submittedName>
</protein>
<accession>A0A919ART8</accession>
<keyword evidence="4" id="KW-1185">Reference proteome</keyword>
<feature type="domain" description="HTH cro/C1-type" evidence="2">
    <location>
        <begin position="34"/>
        <end position="87"/>
    </location>
</feature>
<dbReference type="Pfam" id="PF13560">
    <property type="entry name" value="HTH_31"/>
    <property type="match status" value="1"/>
</dbReference>
<dbReference type="EMBL" id="BNBC01000087">
    <property type="protein sequence ID" value="GHF18992.1"/>
    <property type="molecule type" value="Genomic_DNA"/>
</dbReference>
<dbReference type="Proteomes" id="UP000641386">
    <property type="component" value="Unassembled WGS sequence"/>
</dbReference>
<reference evidence="3" key="1">
    <citation type="journal article" date="2014" name="Int. J. Syst. Evol. Microbiol.">
        <title>Complete genome sequence of Corynebacterium casei LMG S-19264T (=DSM 44701T), isolated from a smear-ripened cheese.</title>
        <authorList>
            <consortium name="US DOE Joint Genome Institute (JGI-PGF)"/>
            <person name="Walter F."/>
            <person name="Albersmeier A."/>
            <person name="Kalinowski J."/>
            <person name="Ruckert C."/>
        </authorList>
    </citation>
    <scope>NUCLEOTIDE SEQUENCE</scope>
    <source>
        <strain evidence="3">JCM 3302</strain>
    </source>
</reference>
<dbReference type="InterPro" id="IPR010982">
    <property type="entry name" value="Lambda_DNA-bd_dom_sf"/>
</dbReference>
<dbReference type="PROSITE" id="PS50943">
    <property type="entry name" value="HTH_CROC1"/>
    <property type="match status" value="1"/>
</dbReference>
<organism evidence="3 4">
    <name type="scientific">Streptomyces spiralis</name>
    <dbReference type="NCBI Taxonomy" id="66376"/>
    <lineage>
        <taxon>Bacteria</taxon>
        <taxon>Bacillati</taxon>
        <taxon>Actinomycetota</taxon>
        <taxon>Actinomycetes</taxon>
        <taxon>Kitasatosporales</taxon>
        <taxon>Streptomycetaceae</taxon>
        <taxon>Streptomyces</taxon>
    </lineage>
</organism>
<dbReference type="CDD" id="cd00093">
    <property type="entry name" value="HTH_XRE"/>
    <property type="match status" value="1"/>
</dbReference>
<dbReference type="Gene3D" id="1.10.260.40">
    <property type="entry name" value="lambda repressor-like DNA-binding domains"/>
    <property type="match status" value="1"/>
</dbReference>
<dbReference type="AlphaFoldDB" id="A0A919ART8"/>
<dbReference type="InterPro" id="IPR041413">
    <property type="entry name" value="MLTR_LBD"/>
</dbReference>
<sequence>MDGMTNIPGTGLGEMIRMWRDRLPPSAAALPVGRARRATGLRREELAELAGVSVDYVVRLEQGRAKTPSASVVASLARALQLSNAERDHLYRLAQLAPPEDGEISDHIPPGVQRVLARLKDVAVAVFAADWQLIWWNRSWAALLGDPSSSPPRLRNFARDRFPLERGPAHLALWPVTEMDKDAVDAAVVADLRHATGRFPRATRLAELVRDLRAGNQRFADLWATGTVAAHREDHKTIEHPSVGQVTVDCDVLTDGDSDLKIVIMTAVPASADETKLKLASIAGAPDTTNNSPHASGRTPSRPRTESS</sequence>
<dbReference type="PANTHER" id="PTHR35010:SF2">
    <property type="entry name" value="BLL4672 PROTEIN"/>
    <property type="match status" value="1"/>
</dbReference>
<dbReference type="GO" id="GO:0003677">
    <property type="term" value="F:DNA binding"/>
    <property type="evidence" value="ECO:0007669"/>
    <property type="project" value="InterPro"/>
</dbReference>
<reference evidence="3" key="2">
    <citation type="submission" date="2020-09" db="EMBL/GenBank/DDBJ databases">
        <authorList>
            <person name="Sun Q."/>
            <person name="Ohkuma M."/>
        </authorList>
    </citation>
    <scope>NUCLEOTIDE SEQUENCE</scope>
    <source>
        <strain evidence="3">JCM 3302</strain>
    </source>
</reference>
<dbReference type="Pfam" id="PF17765">
    <property type="entry name" value="MLTR_LBD"/>
    <property type="match status" value="1"/>
</dbReference>
<evidence type="ECO:0000313" key="3">
    <source>
        <dbReference type="EMBL" id="GHF18992.1"/>
    </source>
</evidence>
<evidence type="ECO:0000259" key="2">
    <source>
        <dbReference type="PROSITE" id="PS50943"/>
    </source>
</evidence>
<proteinExistence type="predicted"/>
<dbReference type="PANTHER" id="PTHR35010">
    <property type="entry name" value="BLL4672 PROTEIN-RELATED"/>
    <property type="match status" value="1"/>
</dbReference>
<dbReference type="SMART" id="SM00530">
    <property type="entry name" value="HTH_XRE"/>
    <property type="match status" value="1"/>
</dbReference>
<feature type="region of interest" description="Disordered" evidence="1">
    <location>
        <begin position="282"/>
        <end position="308"/>
    </location>
</feature>
<comment type="caution">
    <text evidence="3">The sequence shown here is derived from an EMBL/GenBank/DDBJ whole genome shotgun (WGS) entry which is preliminary data.</text>
</comment>
<dbReference type="Gene3D" id="3.30.450.180">
    <property type="match status" value="1"/>
</dbReference>
<gene>
    <name evidence="3" type="ORF">GCM10014715_87270</name>
</gene>
<name>A0A919ART8_9ACTN</name>
<dbReference type="SUPFAM" id="SSF47413">
    <property type="entry name" value="lambda repressor-like DNA-binding domains"/>
    <property type="match status" value="1"/>
</dbReference>
<dbReference type="InterPro" id="IPR001387">
    <property type="entry name" value="Cro/C1-type_HTH"/>
</dbReference>
<evidence type="ECO:0000256" key="1">
    <source>
        <dbReference type="SAM" id="MobiDB-lite"/>
    </source>
</evidence>